<dbReference type="Proteomes" id="UP001501231">
    <property type="component" value="Unassembled WGS sequence"/>
</dbReference>
<dbReference type="InterPro" id="IPR002155">
    <property type="entry name" value="Thiolase"/>
</dbReference>
<evidence type="ECO:0000256" key="1">
    <source>
        <dbReference type="ARBA" id="ARBA00010982"/>
    </source>
</evidence>
<keyword evidence="2 4" id="KW-0808">Transferase</keyword>
<dbReference type="EMBL" id="BAAARW010000006">
    <property type="protein sequence ID" value="GAA2411288.1"/>
    <property type="molecule type" value="Genomic_DNA"/>
</dbReference>
<name>A0ABP5VTB4_9ACTN</name>
<evidence type="ECO:0000313" key="7">
    <source>
        <dbReference type="EMBL" id="GAA2411288.1"/>
    </source>
</evidence>
<dbReference type="PANTHER" id="PTHR43365">
    <property type="entry name" value="BLR7806 PROTEIN"/>
    <property type="match status" value="1"/>
</dbReference>
<dbReference type="CDD" id="cd00751">
    <property type="entry name" value="thiolase"/>
    <property type="match status" value="1"/>
</dbReference>
<evidence type="ECO:0000256" key="4">
    <source>
        <dbReference type="RuleBase" id="RU003557"/>
    </source>
</evidence>
<dbReference type="Gene3D" id="3.40.47.10">
    <property type="match status" value="1"/>
</dbReference>
<comment type="similarity">
    <text evidence="1 4">Belongs to the thiolase-like superfamily. Thiolase family.</text>
</comment>
<gene>
    <name evidence="7" type="ORF">GCM10010191_20450</name>
</gene>
<dbReference type="PIRSF" id="PIRSF000429">
    <property type="entry name" value="Ac-CoA_Ac_transf"/>
    <property type="match status" value="1"/>
</dbReference>
<feature type="domain" description="Thiolase N-terminal" evidence="5">
    <location>
        <begin position="11"/>
        <end position="261"/>
    </location>
</feature>
<dbReference type="InterPro" id="IPR016039">
    <property type="entry name" value="Thiolase-like"/>
</dbReference>
<protein>
    <submittedName>
        <fullName evidence="7">Acetyl-CoA C-acetyltransferase</fullName>
    </submittedName>
</protein>
<dbReference type="Pfam" id="PF00108">
    <property type="entry name" value="Thiolase_N"/>
    <property type="match status" value="1"/>
</dbReference>
<dbReference type="PROSITE" id="PS00737">
    <property type="entry name" value="THIOLASE_2"/>
    <property type="match status" value="1"/>
</dbReference>
<dbReference type="NCBIfam" id="TIGR01930">
    <property type="entry name" value="AcCoA-C-Actrans"/>
    <property type="match status" value="1"/>
</dbReference>
<comment type="caution">
    <text evidence="7">The sequence shown here is derived from an EMBL/GenBank/DDBJ whole genome shotgun (WGS) entry which is preliminary data.</text>
</comment>
<accession>A0ABP5VTB4</accession>
<dbReference type="PANTHER" id="PTHR43365:SF1">
    <property type="entry name" value="ACETYL-COA C-ACYLTRANSFERASE"/>
    <property type="match status" value="1"/>
</dbReference>
<dbReference type="InterPro" id="IPR020613">
    <property type="entry name" value="Thiolase_CS"/>
</dbReference>
<evidence type="ECO:0000256" key="2">
    <source>
        <dbReference type="ARBA" id="ARBA00022679"/>
    </source>
</evidence>
<evidence type="ECO:0000259" key="6">
    <source>
        <dbReference type="Pfam" id="PF02803"/>
    </source>
</evidence>
<evidence type="ECO:0000313" key="8">
    <source>
        <dbReference type="Proteomes" id="UP001501231"/>
    </source>
</evidence>
<sequence>MGMGATPNRPVYIVGAVRSAVGRRKGGHAGTHPADLGGHVVAALLERRGLGGDAGAAVDDVIFGCVSQIGAQSTNIARIVALSAGLPESVPGTTVDRQCGSSQQAVHFAAQAIMSGDQDLVVAGGVEVMTRIPIASSAVVGAEHGMGMPREGGLWAERYGDREISQFRGAQLIADHWDIPRTEMEAFALSSHARAVAAREKGLFDEEIVEVNGLARDEGPRADTTAEKMAGLEPLSEGGTLTAAVSSQISDGAAALLLASAEAVERHGLSPLATVRARAVVGSDPVMMLTGPIPATEKVLAKAGLAAGDVELYEVNEAFAPVVLAWQRETGVGADRTNLLGGAIALGHPLGATGARLMTSLVHHMRRTGASYGLQTMCEGGGMANATILERV</sequence>
<dbReference type="Pfam" id="PF02803">
    <property type="entry name" value="Thiolase_C"/>
    <property type="match status" value="1"/>
</dbReference>
<feature type="domain" description="Thiolase C-terminal" evidence="6">
    <location>
        <begin position="270"/>
        <end position="391"/>
    </location>
</feature>
<keyword evidence="8" id="KW-1185">Reference proteome</keyword>
<organism evidence="7 8">
    <name type="scientific">Actinomadura vinacea</name>
    <dbReference type="NCBI Taxonomy" id="115336"/>
    <lineage>
        <taxon>Bacteria</taxon>
        <taxon>Bacillati</taxon>
        <taxon>Actinomycetota</taxon>
        <taxon>Actinomycetes</taxon>
        <taxon>Streptosporangiales</taxon>
        <taxon>Thermomonosporaceae</taxon>
        <taxon>Actinomadura</taxon>
    </lineage>
</organism>
<keyword evidence="3 4" id="KW-0012">Acyltransferase</keyword>
<dbReference type="InterPro" id="IPR020617">
    <property type="entry name" value="Thiolase_C"/>
</dbReference>
<evidence type="ECO:0000259" key="5">
    <source>
        <dbReference type="Pfam" id="PF00108"/>
    </source>
</evidence>
<dbReference type="InterPro" id="IPR020616">
    <property type="entry name" value="Thiolase_N"/>
</dbReference>
<proteinExistence type="inferred from homology"/>
<dbReference type="SUPFAM" id="SSF53901">
    <property type="entry name" value="Thiolase-like"/>
    <property type="match status" value="2"/>
</dbReference>
<evidence type="ECO:0000256" key="3">
    <source>
        <dbReference type="ARBA" id="ARBA00023315"/>
    </source>
</evidence>
<reference evidence="8" key="1">
    <citation type="journal article" date="2019" name="Int. J. Syst. Evol. Microbiol.">
        <title>The Global Catalogue of Microorganisms (GCM) 10K type strain sequencing project: providing services to taxonomists for standard genome sequencing and annotation.</title>
        <authorList>
            <consortium name="The Broad Institute Genomics Platform"/>
            <consortium name="The Broad Institute Genome Sequencing Center for Infectious Disease"/>
            <person name="Wu L."/>
            <person name="Ma J."/>
        </authorList>
    </citation>
    <scope>NUCLEOTIDE SEQUENCE [LARGE SCALE GENOMIC DNA]</scope>
    <source>
        <strain evidence="8">JCM 3325</strain>
    </source>
</reference>